<dbReference type="AlphaFoldDB" id="A0A9J5W126"/>
<keyword evidence="4" id="KW-0067">ATP-binding</keyword>
<evidence type="ECO:0000313" key="7">
    <source>
        <dbReference type="Proteomes" id="UP000824120"/>
    </source>
</evidence>
<dbReference type="InterPro" id="IPR044974">
    <property type="entry name" value="Disease_R_plants"/>
</dbReference>
<evidence type="ECO:0000259" key="5">
    <source>
        <dbReference type="Pfam" id="PF23559"/>
    </source>
</evidence>
<dbReference type="Proteomes" id="UP000824120">
    <property type="component" value="Chromosome 12"/>
</dbReference>
<proteinExistence type="predicted"/>
<gene>
    <name evidence="6" type="ORF">H5410_058818</name>
</gene>
<keyword evidence="2" id="KW-0963">Cytoplasm</keyword>
<dbReference type="PANTHER" id="PTHR23155">
    <property type="entry name" value="DISEASE RESISTANCE PROTEIN RP"/>
    <property type="match status" value="1"/>
</dbReference>
<dbReference type="PANTHER" id="PTHR23155:SF1152">
    <property type="entry name" value="AAA+ ATPASE DOMAIN-CONTAINING PROTEIN"/>
    <property type="match status" value="1"/>
</dbReference>
<reference evidence="6 7" key="1">
    <citation type="submission" date="2020-09" db="EMBL/GenBank/DDBJ databases">
        <title>De no assembly of potato wild relative species, Solanum commersonii.</title>
        <authorList>
            <person name="Cho K."/>
        </authorList>
    </citation>
    <scope>NUCLEOTIDE SEQUENCE [LARGE SCALE GENOMIC DNA]</scope>
    <source>
        <strain evidence="6">LZ3.2</strain>
        <tissue evidence="6">Leaf</tissue>
    </source>
</reference>
<organism evidence="6 7">
    <name type="scientific">Solanum commersonii</name>
    <name type="common">Commerson's wild potato</name>
    <name type="synonym">Commerson's nightshade</name>
    <dbReference type="NCBI Taxonomy" id="4109"/>
    <lineage>
        <taxon>Eukaryota</taxon>
        <taxon>Viridiplantae</taxon>
        <taxon>Streptophyta</taxon>
        <taxon>Embryophyta</taxon>
        <taxon>Tracheophyta</taxon>
        <taxon>Spermatophyta</taxon>
        <taxon>Magnoliopsida</taxon>
        <taxon>eudicotyledons</taxon>
        <taxon>Gunneridae</taxon>
        <taxon>Pentapetalae</taxon>
        <taxon>asterids</taxon>
        <taxon>lamiids</taxon>
        <taxon>Solanales</taxon>
        <taxon>Solanaceae</taxon>
        <taxon>Solanoideae</taxon>
        <taxon>Solaneae</taxon>
        <taxon>Solanum</taxon>
    </lineage>
</organism>
<sequence length="215" mass="24424">MAEGFIPRGEERMEDIAEGFLNELIRRSLVQMAGAFWEEVTVCRVHDLLRDLAIQKALEVNFFDIYDPKSHSISSLCTRHVIHSQGESLSSKMQNKSNVEIKEFNNGCFEINSIANDVVAILKTYNFEAGKRDDIGFASCLKKYILQCRKMPRRSNHSSNESWISLADERLMSSEHSFMVIAEEEGQRNLGILCSKFCKTLMNGTLANCSQTIKT</sequence>
<dbReference type="OrthoDB" id="600370at2759"/>
<dbReference type="EMBL" id="JACXVP010000012">
    <property type="protein sequence ID" value="KAG5569052.1"/>
    <property type="molecule type" value="Genomic_DNA"/>
</dbReference>
<evidence type="ECO:0000256" key="4">
    <source>
        <dbReference type="ARBA" id="ARBA00022840"/>
    </source>
</evidence>
<dbReference type="GO" id="GO:0098542">
    <property type="term" value="P:defense response to other organism"/>
    <property type="evidence" value="ECO:0007669"/>
    <property type="project" value="TreeGrafter"/>
</dbReference>
<evidence type="ECO:0000256" key="3">
    <source>
        <dbReference type="ARBA" id="ARBA00022741"/>
    </source>
</evidence>
<comment type="caution">
    <text evidence="6">The sequence shown here is derived from an EMBL/GenBank/DDBJ whole genome shotgun (WGS) entry which is preliminary data.</text>
</comment>
<dbReference type="GO" id="GO:0005524">
    <property type="term" value="F:ATP binding"/>
    <property type="evidence" value="ECO:0007669"/>
    <property type="project" value="UniProtKB-KW"/>
</dbReference>
<evidence type="ECO:0000256" key="1">
    <source>
        <dbReference type="ARBA" id="ARBA00004496"/>
    </source>
</evidence>
<keyword evidence="7" id="KW-1185">Reference proteome</keyword>
<dbReference type="InterPro" id="IPR058922">
    <property type="entry name" value="WHD_DRP"/>
</dbReference>
<feature type="domain" description="Disease resistance protein winged helix" evidence="5">
    <location>
        <begin position="1"/>
        <end position="53"/>
    </location>
</feature>
<protein>
    <recommendedName>
        <fullName evidence="5">Disease resistance protein winged helix domain-containing protein</fullName>
    </recommendedName>
</protein>
<evidence type="ECO:0000313" key="6">
    <source>
        <dbReference type="EMBL" id="KAG5569052.1"/>
    </source>
</evidence>
<name>A0A9J5W126_SOLCO</name>
<evidence type="ECO:0000256" key="2">
    <source>
        <dbReference type="ARBA" id="ARBA00022490"/>
    </source>
</evidence>
<accession>A0A9J5W126</accession>
<keyword evidence="3" id="KW-0547">Nucleotide-binding</keyword>
<dbReference type="GO" id="GO:0005737">
    <property type="term" value="C:cytoplasm"/>
    <property type="evidence" value="ECO:0007669"/>
    <property type="project" value="UniProtKB-SubCell"/>
</dbReference>
<dbReference type="Pfam" id="PF23559">
    <property type="entry name" value="WHD_DRP"/>
    <property type="match status" value="1"/>
</dbReference>
<comment type="subcellular location">
    <subcellularLocation>
        <location evidence="1">Cytoplasm</location>
    </subcellularLocation>
</comment>